<dbReference type="InterPro" id="IPR036163">
    <property type="entry name" value="HMA_dom_sf"/>
</dbReference>
<evidence type="ECO:0000256" key="9">
    <source>
        <dbReference type="ARBA" id="ARBA00022989"/>
    </source>
</evidence>
<dbReference type="NCBIfam" id="TIGR01525">
    <property type="entry name" value="ATPase-IB_hvy"/>
    <property type="match status" value="1"/>
</dbReference>
<dbReference type="PROSITE" id="PS00154">
    <property type="entry name" value="ATPASE_E1_E2"/>
    <property type="match status" value="1"/>
</dbReference>
<dbReference type="NCBIfam" id="TIGR01494">
    <property type="entry name" value="ATPase_P-type"/>
    <property type="match status" value="1"/>
</dbReference>
<feature type="transmembrane region" description="Helical" evidence="11">
    <location>
        <begin position="145"/>
        <end position="168"/>
    </location>
</feature>
<comment type="caution">
    <text evidence="13">The sequence shown here is derived from an EMBL/GenBank/DDBJ whole genome shotgun (WGS) entry which is preliminary data.</text>
</comment>
<dbReference type="PROSITE" id="PS01047">
    <property type="entry name" value="HMA_1"/>
    <property type="match status" value="1"/>
</dbReference>
<feature type="transmembrane region" description="Helical" evidence="11">
    <location>
        <begin position="85"/>
        <end position="106"/>
    </location>
</feature>
<keyword evidence="3 11" id="KW-1003">Cell membrane</keyword>
<evidence type="ECO:0000256" key="7">
    <source>
        <dbReference type="ARBA" id="ARBA00022840"/>
    </source>
</evidence>
<dbReference type="InterPro" id="IPR027256">
    <property type="entry name" value="P-typ_ATPase_IB"/>
</dbReference>
<evidence type="ECO:0000259" key="12">
    <source>
        <dbReference type="PROSITE" id="PS50846"/>
    </source>
</evidence>
<dbReference type="InterPro" id="IPR059000">
    <property type="entry name" value="ATPase_P-type_domA"/>
</dbReference>
<dbReference type="PANTHER" id="PTHR43520:SF8">
    <property type="entry name" value="P-TYPE CU(+) TRANSPORTER"/>
    <property type="match status" value="1"/>
</dbReference>
<feature type="transmembrane region" description="Helical" evidence="11">
    <location>
        <begin position="112"/>
        <end position="133"/>
    </location>
</feature>
<evidence type="ECO:0000256" key="6">
    <source>
        <dbReference type="ARBA" id="ARBA00022741"/>
    </source>
</evidence>
<keyword evidence="5 11" id="KW-0479">Metal-binding</keyword>
<dbReference type="SUPFAM" id="SSF81665">
    <property type="entry name" value="Calcium ATPase, transmembrane domain M"/>
    <property type="match status" value="1"/>
</dbReference>
<dbReference type="SFLD" id="SFLDG00002">
    <property type="entry name" value="C1.7:_P-type_atpase_like"/>
    <property type="match status" value="1"/>
</dbReference>
<sequence length="718" mass="78776">MTKQTISVSGMTCAACANTIEKNLKKELGVKSVQASFATDSVYVEFDENIFPVEKIERSIQGLGYVIGEGKKNTKKDQILSDEMVLILSLFSSLLMMFISMGPISIPHKEYILLVMSAPIVFGAGRGFFSRAIKQAKNLSTNMDTLVALGAFTAFFYSLLLTVFPTYFQEVNNGYYYEASAMIISLILVGKYLEKRAKTKTSNAIQKLLQLNPSTTTVILNGEEVEMAIEDIQKGYRIQIRPGEKIPVDGRVVRGESTIDESMLTGEPVPVYKERGEVLFAGTLNQEGAFMMIADKVGKDTFLSSIIEMVKNAQGSKAPIQKLADRISSVFVPTVISLATLAFVIWFFIMGESFAFALSTFVTTLIISCPCALGLATPTAVSVGIGLGAENGILFKDAESLQKLREVDSIVFDKTGTLTKGVPVVKSIDWESNIKSDDISTLLDVIFSIEKQSEHPYGKAIVSFLEGKSNELILDQFKVVVGKGVKAEYKGDYYLIGNKRLFEEYRISYANYDSASIFIAKNDHIIGTVSVEDEIRQESKVLVSELKSLDKAQWMLTGDSRQNAEIIANKIGLDQIVAEVLPQEKLSFIEKLQEQKKVVAMVGDGLNDAPSLAQADVGISLSSGTDIAIETASISMMHGDISKLPYAFRISEESMSTVKQNLFFAFLYNSIAIPIAMGLLYLPIGYIISPMIGALAMSLSSISVVSNSLRFKYKLKQN</sequence>
<dbReference type="GO" id="GO:0043682">
    <property type="term" value="F:P-type divalent copper transporter activity"/>
    <property type="evidence" value="ECO:0007669"/>
    <property type="project" value="TreeGrafter"/>
</dbReference>
<gene>
    <name evidence="13" type="ORF">BC781_10266</name>
</gene>
<evidence type="ECO:0000256" key="1">
    <source>
        <dbReference type="ARBA" id="ARBA00004651"/>
    </source>
</evidence>
<dbReference type="SUPFAM" id="SSF55008">
    <property type="entry name" value="HMA, heavy metal-associated domain"/>
    <property type="match status" value="1"/>
</dbReference>
<feature type="domain" description="HMA" evidence="12">
    <location>
        <begin position="2"/>
        <end position="68"/>
    </location>
</feature>
<name>A0A315ZBR9_SEDFL</name>
<dbReference type="CDD" id="cd00371">
    <property type="entry name" value="HMA"/>
    <property type="match status" value="1"/>
</dbReference>
<comment type="similarity">
    <text evidence="2 11">Belongs to the cation transport ATPase (P-type) (TC 3.A.3) family. Type IB subfamily.</text>
</comment>
<evidence type="ECO:0000313" key="14">
    <source>
        <dbReference type="Proteomes" id="UP000245535"/>
    </source>
</evidence>
<evidence type="ECO:0000256" key="11">
    <source>
        <dbReference type="RuleBase" id="RU362081"/>
    </source>
</evidence>
<dbReference type="Pfam" id="PF00122">
    <property type="entry name" value="E1-E2_ATPase"/>
    <property type="match status" value="1"/>
</dbReference>
<dbReference type="PROSITE" id="PS01229">
    <property type="entry name" value="COF_2"/>
    <property type="match status" value="1"/>
</dbReference>
<keyword evidence="8" id="KW-1278">Translocase</keyword>
<dbReference type="SUPFAM" id="SSF56784">
    <property type="entry name" value="HAD-like"/>
    <property type="match status" value="1"/>
</dbReference>
<protein>
    <submittedName>
        <fullName evidence="13">Cu2+-exporting ATPase</fullName>
    </submittedName>
</protein>
<keyword evidence="6 11" id="KW-0547">Nucleotide-binding</keyword>
<dbReference type="FunFam" id="2.70.150.10:FF:000020">
    <property type="entry name" value="Copper-exporting P-type ATPase A"/>
    <property type="match status" value="1"/>
</dbReference>
<evidence type="ECO:0000256" key="4">
    <source>
        <dbReference type="ARBA" id="ARBA00022692"/>
    </source>
</evidence>
<evidence type="ECO:0000313" key="13">
    <source>
        <dbReference type="EMBL" id="PWJ42523.1"/>
    </source>
</evidence>
<dbReference type="SFLD" id="SFLDF00027">
    <property type="entry name" value="p-type_atpase"/>
    <property type="match status" value="1"/>
</dbReference>
<dbReference type="InterPro" id="IPR044492">
    <property type="entry name" value="P_typ_ATPase_HD_dom"/>
</dbReference>
<feature type="transmembrane region" description="Helical" evidence="11">
    <location>
        <begin position="355"/>
        <end position="376"/>
    </location>
</feature>
<dbReference type="InterPro" id="IPR018303">
    <property type="entry name" value="ATPase_P-typ_P_site"/>
</dbReference>
<dbReference type="AlphaFoldDB" id="A0A315ZBR9"/>
<dbReference type="EMBL" id="QGDO01000002">
    <property type="protein sequence ID" value="PWJ42523.1"/>
    <property type="molecule type" value="Genomic_DNA"/>
</dbReference>
<reference evidence="13 14" key="1">
    <citation type="submission" date="2018-03" db="EMBL/GenBank/DDBJ databases">
        <title>Genomic Encyclopedia of Archaeal and Bacterial Type Strains, Phase II (KMG-II): from individual species to whole genera.</title>
        <authorList>
            <person name="Goeker M."/>
        </authorList>
    </citation>
    <scope>NUCLEOTIDE SEQUENCE [LARGE SCALE GENOMIC DNA]</scope>
    <source>
        <strain evidence="13 14">DSM 28229</strain>
    </source>
</reference>
<dbReference type="SFLD" id="SFLDS00003">
    <property type="entry name" value="Haloacid_Dehalogenase"/>
    <property type="match status" value="1"/>
</dbReference>
<dbReference type="InterPro" id="IPR017969">
    <property type="entry name" value="Heavy-metal-associated_CS"/>
</dbReference>
<dbReference type="Gene3D" id="2.70.150.10">
    <property type="entry name" value="Calcium-transporting ATPase, cytoplasmic transduction domain A"/>
    <property type="match status" value="1"/>
</dbReference>
<evidence type="ECO:0000256" key="3">
    <source>
        <dbReference type="ARBA" id="ARBA00022475"/>
    </source>
</evidence>
<feature type="transmembrane region" description="Helical" evidence="11">
    <location>
        <begin position="687"/>
        <end position="709"/>
    </location>
</feature>
<dbReference type="PANTHER" id="PTHR43520">
    <property type="entry name" value="ATP7, ISOFORM B"/>
    <property type="match status" value="1"/>
</dbReference>
<dbReference type="CDD" id="cd02094">
    <property type="entry name" value="P-type_ATPase_Cu-like"/>
    <property type="match status" value="1"/>
</dbReference>
<proteinExistence type="inferred from homology"/>
<dbReference type="GO" id="GO:0005524">
    <property type="term" value="F:ATP binding"/>
    <property type="evidence" value="ECO:0007669"/>
    <property type="project" value="UniProtKB-UniRule"/>
</dbReference>
<keyword evidence="7 11" id="KW-0067">ATP-binding</keyword>
<dbReference type="PRINTS" id="PR00119">
    <property type="entry name" value="CATATPASE"/>
</dbReference>
<keyword evidence="14" id="KW-1185">Reference proteome</keyword>
<feature type="transmembrane region" description="Helical" evidence="11">
    <location>
        <begin position="174"/>
        <end position="193"/>
    </location>
</feature>
<dbReference type="FunFam" id="3.30.70.100:FF:000001">
    <property type="entry name" value="ATPase copper transporting beta"/>
    <property type="match status" value="1"/>
</dbReference>
<dbReference type="InterPro" id="IPR006121">
    <property type="entry name" value="HMA_dom"/>
</dbReference>
<dbReference type="GO" id="GO:0005507">
    <property type="term" value="F:copper ion binding"/>
    <property type="evidence" value="ECO:0007669"/>
    <property type="project" value="TreeGrafter"/>
</dbReference>
<evidence type="ECO:0000256" key="8">
    <source>
        <dbReference type="ARBA" id="ARBA00022967"/>
    </source>
</evidence>
<dbReference type="Proteomes" id="UP000245535">
    <property type="component" value="Unassembled WGS sequence"/>
</dbReference>
<dbReference type="GO" id="GO:0055070">
    <property type="term" value="P:copper ion homeostasis"/>
    <property type="evidence" value="ECO:0007669"/>
    <property type="project" value="TreeGrafter"/>
</dbReference>
<dbReference type="InterPro" id="IPR008250">
    <property type="entry name" value="ATPase_P-typ_transduc_dom_A_sf"/>
</dbReference>
<dbReference type="SUPFAM" id="SSF81653">
    <property type="entry name" value="Calcium ATPase, transduction domain A"/>
    <property type="match status" value="1"/>
</dbReference>
<feature type="transmembrane region" description="Helical" evidence="11">
    <location>
        <begin position="662"/>
        <end position="681"/>
    </location>
</feature>
<dbReference type="InterPro" id="IPR023298">
    <property type="entry name" value="ATPase_P-typ_TM_dom_sf"/>
</dbReference>
<dbReference type="GO" id="GO:0060003">
    <property type="term" value="P:copper ion export"/>
    <property type="evidence" value="ECO:0007669"/>
    <property type="project" value="UniProtKB-ARBA"/>
</dbReference>
<dbReference type="PROSITE" id="PS50846">
    <property type="entry name" value="HMA_2"/>
    <property type="match status" value="1"/>
</dbReference>
<keyword evidence="9 11" id="KW-1133">Transmembrane helix</keyword>
<keyword evidence="10 11" id="KW-0472">Membrane</keyword>
<dbReference type="NCBIfam" id="TIGR01512">
    <property type="entry name" value="ATPase-IB2_Cd"/>
    <property type="match status" value="1"/>
</dbReference>
<dbReference type="InterPro" id="IPR036412">
    <property type="entry name" value="HAD-like_sf"/>
</dbReference>
<dbReference type="InterPro" id="IPR001757">
    <property type="entry name" value="P_typ_ATPase"/>
</dbReference>
<dbReference type="Gene3D" id="3.30.70.100">
    <property type="match status" value="1"/>
</dbReference>
<evidence type="ECO:0000256" key="2">
    <source>
        <dbReference type="ARBA" id="ARBA00006024"/>
    </source>
</evidence>
<dbReference type="Pfam" id="PF00702">
    <property type="entry name" value="Hydrolase"/>
    <property type="match status" value="1"/>
</dbReference>
<dbReference type="PRINTS" id="PR00943">
    <property type="entry name" value="CUATPASE"/>
</dbReference>
<evidence type="ECO:0000256" key="5">
    <source>
        <dbReference type="ARBA" id="ARBA00022723"/>
    </source>
</evidence>
<dbReference type="NCBIfam" id="TIGR01511">
    <property type="entry name" value="ATPase-IB1_Cu"/>
    <property type="match status" value="1"/>
</dbReference>
<dbReference type="Gene3D" id="3.40.50.1000">
    <property type="entry name" value="HAD superfamily/HAD-like"/>
    <property type="match status" value="1"/>
</dbReference>
<accession>A0A315ZBR9</accession>
<dbReference type="InterPro" id="IPR023299">
    <property type="entry name" value="ATPase_P-typ_cyto_dom_N"/>
</dbReference>
<organism evidence="13 14">
    <name type="scientific">Sediminitomix flava</name>
    <dbReference type="NCBI Taxonomy" id="379075"/>
    <lineage>
        <taxon>Bacteria</taxon>
        <taxon>Pseudomonadati</taxon>
        <taxon>Bacteroidota</taxon>
        <taxon>Cytophagia</taxon>
        <taxon>Cytophagales</taxon>
        <taxon>Flammeovirgaceae</taxon>
        <taxon>Sediminitomix</taxon>
    </lineage>
</organism>
<dbReference type="Gene3D" id="3.40.1110.10">
    <property type="entry name" value="Calcium-transporting ATPase, cytoplasmic domain N"/>
    <property type="match status" value="1"/>
</dbReference>
<comment type="subcellular location">
    <subcellularLocation>
        <location evidence="1">Cell membrane</location>
        <topology evidence="1">Multi-pass membrane protein</topology>
    </subcellularLocation>
</comment>
<dbReference type="Pfam" id="PF00403">
    <property type="entry name" value="HMA"/>
    <property type="match status" value="1"/>
</dbReference>
<feature type="transmembrane region" description="Helical" evidence="11">
    <location>
        <begin position="330"/>
        <end position="349"/>
    </location>
</feature>
<evidence type="ECO:0000256" key="10">
    <source>
        <dbReference type="ARBA" id="ARBA00023136"/>
    </source>
</evidence>
<dbReference type="GO" id="GO:0005886">
    <property type="term" value="C:plasma membrane"/>
    <property type="evidence" value="ECO:0007669"/>
    <property type="project" value="UniProtKB-SubCell"/>
</dbReference>
<dbReference type="GO" id="GO:0016887">
    <property type="term" value="F:ATP hydrolysis activity"/>
    <property type="evidence" value="ECO:0007669"/>
    <property type="project" value="InterPro"/>
</dbReference>
<dbReference type="InterPro" id="IPR023214">
    <property type="entry name" value="HAD_sf"/>
</dbReference>
<keyword evidence="4 11" id="KW-0812">Transmembrane</keyword>